<dbReference type="Proteomes" id="UP000316706">
    <property type="component" value="Unassembled WGS sequence"/>
</dbReference>
<evidence type="ECO:0000313" key="2">
    <source>
        <dbReference type="EMBL" id="TQM67317.1"/>
    </source>
</evidence>
<dbReference type="EMBL" id="VFPO01000001">
    <property type="protein sequence ID" value="TQM67317.1"/>
    <property type="molecule type" value="Genomic_DNA"/>
</dbReference>
<gene>
    <name evidence="2" type="ORF">FHX41_0923</name>
</gene>
<sequence>MGKLVLVEHLTLDGVMQAPGRVDEDGRDGFAHGGWAVPGNDEVMASVLGEGMGGGGALLFGRRTYEDFYGYWPHQGGNPFTDVLNRTRKYVVSRTMTEAPWENSVLLKDAGDVEGVEEDLTVLGSGVLARELMRRGLVDEWLLMIHPLVLGTGRRLFDGVETRIRLVDSMVTTTGVVIATYRSKEEA</sequence>
<organism evidence="2 3">
    <name type="scientific">Actinomadura hallensis</name>
    <dbReference type="NCBI Taxonomy" id="337895"/>
    <lineage>
        <taxon>Bacteria</taxon>
        <taxon>Bacillati</taxon>
        <taxon>Actinomycetota</taxon>
        <taxon>Actinomycetes</taxon>
        <taxon>Streptosporangiales</taxon>
        <taxon>Thermomonosporaceae</taxon>
        <taxon>Actinomadura</taxon>
    </lineage>
</organism>
<protein>
    <submittedName>
        <fullName evidence="2">Dihydrofolate reductase</fullName>
    </submittedName>
</protein>
<reference evidence="2 3" key="1">
    <citation type="submission" date="2019-06" db="EMBL/GenBank/DDBJ databases">
        <title>Sequencing the genomes of 1000 actinobacteria strains.</title>
        <authorList>
            <person name="Klenk H.-P."/>
        </authorList>
    </citation>
    <scope>NUCLEOTIDE SEQUENCE [LARGE SCALE GENOMIC DNA]</scope>
    <source>
        <strain evidence="2 3">DSM 45043</strain>
    </source>
</reference>
<dbReference type="InterPro" id="IPR024072">
    <property type="entry name" value="DHFR-like_dom_sf"/>
</dbReference>
<dbReference type="SUPFAM" id="SSF53597">
    <property type="entry name" value="Dihydrofolate reductase-like"/>
    <property type="match status" value="1"/>
</dbReference>
<dbReference type="Pfam" id="PF01872">
    <property type="entry name" value="RibD_C"/>
    <property type="match status" value="1"/>
</dbReference>
<dbReference type="GO" id="GO:0009231">
    <property type="term" value="P:riboflavin biosynthetic process"/>
    <property type="evidence" value="ECO:0007669"/>
    <property type="project" value="InterPro"/>
</dbReference>
<dbReference type="AlphaFoldDB" id="A0A543I9R3"/>
<dbReference type="OrthoDB" id="7342392at2"/>
<name>A0A543I9R3_9ACTN</name>
<evidence type="ECO:0000259" key="1">
    <source>
        <dbReference type="Pfam" id="PF01872"/>
    </source>
</evidence>
<dbReference type="InterPro" id="IPR002734">
    <property type="entry name" value="RibDG_C"/>
</dbReference>
<dbReference type="RefSeq" id="WP_141966341.1">
    <property type="nucleotide sequence ID" value="NZ_VFPO01000001.1"/>
</dbReference>
<feature type="domain" description="Bacterial bifunctional deaminase-reductase C-terminal" evidence="1">
    <location>
        <begin position="118"/>
        <end position="177"/>
    </location>
</feature>
<keyword evidence="3" id="KW-1185">Reference proteome</keyword>
<evidence type="ECO:0000313" key="3">
    <source>
        <dbReference type="Proteomes" id="UP000316706"/>
    </source>
</evidence>
<dbReference type="GO" id="GO:0008703">
    <property type="term" value="F:5-amino-6-(5-phosphoribosylamino)uracil reductase activity"/>
    <property type="evidence" value="ECO:0007669"/>
    <property type="project" value="InterPro"/>
</dbReference>
<accession>A0A543I9R3</accession>
<proteinExistence type="predicted"/>
<dbReference type="Gene3D" id="3.40.430.10">
    <property type="entry name" value="Dihydrofolate Reductase, subunit A"/>
    <property type="match status" value="1"/>
</dbReference>
<comment type="caution">
    <text evidence="2">The sequence shown here is derived from an EMBL/GenBank/DDBJ whole genome shotgun (WGS) entry which is preliminary data.</text>
</comment>